<dbReference type="InterPro" id="IPR001958">
    <property type="entry name" value="Tet-R_TetA/multi-R_MdtG-like"/>
</dbReference>
<gene>
    <name evidence="9" type="ORF">SOCEGT47_046180</name>
</gene>
<evidence type="ECO:0000256" key="3">
    <source>
        <dbReference type="ARBA" id="ARBA00022475"/>
    </source>
</evidence>
<dbReference type="InterPro" id="IPR050171">
    <property type="entry name" value="MFS_Transporters"/>
</dbReference>
<feature type="transmembrane region" description="Helical" evidence="7">
    <location>
        <begin position="179"/>
        <end position="199"/>
    </location>
</feature>
<evidence type="ECO:0000256" key="5">
    <source>
        <dbReference type="ARBA" id="ARBA00022989"/>
    </source>
</evidence>
<protein>
    <submittedName>
        <fullName evidence="9">MFS transporter</fullName>
    </submittedName>
</protein>
<dbReference type="PANTHER" id="PTHR23517:SF2">
    <property type="entry name" value="MULTIDRUG RESISTANCE PROTEIN MDTH"/>
    <property type="match status" value="1"/>
</dbReference>
<dbReference type="Pfam" id="PF07690">
    <property type="entry name" value="MFS_1"/>
    <property type="match status" value="1"/>
</dbReference>
<dbReference type="Proteomes" id="UP000295781">
    <property type="component" value="Chromosome"/>
</dbReference>
<feature type="domain" description="Major facilitator superfamily (MFS) profile" evidence="8">
    <location>
        <begin position="26"/>
        <end position="403"/>
    </location>
</feature>
<dbReference type="PANTHER" id="PTHR23517">
    <property type="entry name" value="RESISTANCE PROTEIN MDTM, PUTATIVE-RELATED-RELATED"/>
    <property type="match status" value="1"/>
</dbReference>
<dbReference type="GO" id="GO:0005886">
    <property type="term" value="C:plasma membrane"/>
    <property type="evidence" value="ECO:0007669"/>
    <property type="project" value="UniProtKB-SubCell"/>
</dbReference>
<proteinExistence type="predicted"/>
<dbReference type="SUPFAM" id="SSF103473">
    <property type="entry name" value="MFS general substrate transporter"/>
    <property type="match status" value="1"/>
</dbReference>
<evidence type="ECO:0000256" key="7">
    <source>
        <dbReference type="SAM" id="Phobius"/>
    </source>
</evidence>
<keyword evidence="5 7" id="KW-1133">Transmembrane helix</keyword>
<dbReference type="EMBL" id="CP012670">
    <property type="protein sequence ID" value="AUX24085.1"/>
    <property type="molecule type" value="Genomic_DNA"/>
</dbReference>
<keyword evidence="2" id="KW-0813">Transport</keyword>
<feature type="transmembrane region" description="Helical" evidence="7">
    <location>
        <begin position="352"/>
        <end position="372"/>
    </location>
</feature>
<feature type="transmembrane region" description="Helical" evidence="7">
    <location>
        <begin position="261"/>
        <end position="279"/>
    </location>
</feature>
<dbReference type="RefSeq" id="WP_165373319.1">
    <property type="nucleotide sequence ID" value="NZ_CP012670.1"/>
</dbReference>
<evidence type="ECO:0000313" key="9">
    <source>
        <dbReference type="EMBL" id="AUX24085.1"/>
    </source>
</evidence>
<evidence type="ECO:0000256" key="4">
    <source>
        <dbReference type="ARBA" id="ARBA00022692"/>
    </source>
</evidence>
<feature type="transmembrane region" description="Helical" evidence="7">
    <location>
        <begin position="27"/>
        <end position="51"/>
    </location>
</feature>
<comment type="subcellular location">
    <subcellularLocation>
        <location evidence="1">Cell membrane</location>
        <topology evidence="1">Multi-pass membrane protein</topology>
    </subcellularLocation>
</comment>
<feature type="transmembrane region" description="Helical" evidence="7">
    <location>
        <begin position="63"/>
        <end position="84"/>
    </location>
</feature>
<dbReference type="Gene3D" id="1.20.1250.20">
    <property type="entry name" value="MFS general substrate transporter like domains"/>
    <property type="match status" value="2"/>
</dbReference>
<feature type="transmembrane region" description="Helical" evidence="7">
    <location>
        <begin position="378"/>
        <end position="397"/>
    </location>
</feature>
<accession>A0A4P2Q409</accession>
<keyword evidence="4 7" id="KW-0812">Transmembrane</keyword>
<evidence type="ECO:0000256" key="6">
    <source>
        <dbReference type="ARBA" id="ARBA00023136"/>
    </source>
</evidence>
<name>A0A4P2Q409_SORCE</name>
<sequence length="407" mass="42300">MTDERPATASRGWWRYLAPYRGLSFRVWLLAAVVLVNRAGTMVVPFLVLYLTEQRGYSPAEAGQVLAVYGVGAIPGNLLGGAVLRRFSAVRVQVASLAASALLLGLLVSVSSTPALLAVLGLLSFATEVFRPANAAALAAWTEPAMRRRAFALNRTAVNLGMSIGPALGGALAGVDFRLLFLIDGATCLLAAGLLAALAGRDPVAAAPPGGATGRAAPWHRHARFTAFLLVSSVVMMIFFQVNAAYLLFLKGGLGLDTRSVGLLLSLNALLCVVAEMWVVHATERFDARRVLAAGALLVSLGFGLSPWSDGLWSAAALVLVWTLGEMLVLPTGAAAATAFAPADDPGRYLGAYFAASSAAFILAPLAGTSLYERAPALPFHVALALGPALAAGFLAFGPPKDRPVPE</sequence>
<keyword evidence="6 7" id="KW-0472">Membrane</keyword>
<evidence type="ECO:0000256" key="2">
    <source>
        <dbReference type="ARBA" id="ARBA00022448"/>
    </source>
</evidence>
<dbReference type="PROSITE" id="PS50850">
    <property type="entry name" value="MFS"/>
    <property type="match status" value="1"/>
</dbReference>
<evidence type="ECO:0000259" key="8">
    <source>
        <dbReference type="PROSITE" id="PS50850"/>
    </source>
</evidence>
<evidence type="ECO:0000256" key="1">
    <source>
        <dbReference type="ARBA" id="ARBA00004651"/>
    </source>
</evidence>
<dbReference type="InterPro" id="IPR020846">
    <property type="entry name" value="MFS_dom"/>
</dbReference>
<dbReference type="GO" id="GO:0022857">
    <property type="term" value="F:transmembrane transporter activity"/>
    <property type="evidence" value="ECO:0007669"/>
    <property type="project" value="InterPro"/>
</dbReference>
<reference evidence="9 10" key="1">
    <citation type="submission" date="2015-09" db="EMBL/GenBank/DDBJ databases">
        <title>Sorangium comparison.</title>
        <authorList>
            <person name="Zaburannyi N."/>
            <person name="Bunk B."/>
            <person name="Overmann J."/>
            <person name="Mueller R."/>
        </authorList>
    </citation>
    <scope>NUCLEOTIDE SEQUENCE [LARGE SCALE GENOMIC DNA]</scope>
    <source>
        <strain evidence="9 10">So ceGT47</strain>
    </source>
</reference>
<feature type="transmembrane region" description="Helical" evidence="7">
    <location>
        <begin position="315"/>
        <end position="340"/>
    </location>
</feature>
<feature type="transmembrane region" description="Helical" evidence="7">
    <location>
        <begin position="225"/>
        <end position="249"/>
    </location>
</feature>
<organism evidence="9 10">
    <name type="scientific">Sorangium cellulosum</name>
    <name type="common">Polyangium cellulosum</name>
    <dbReference type="NCBI Taxonomy" id="56"/>
    <lineage>
        <taxon>Bacteria</taxon>
        <taxon>Pseudomonadati</taxon>
        <taxon>Myxococcota</taxon>
        <taxon>Polyangia</taxon>
        <taxon>Polyangiales</taxon>
        <taxon>Polyangiaceae</taxon>
        <taxon>Sorangium</taxon>
    </lineage>
</organism>
<evidence type="ECO:0000313" key="10">
    <source>
        <dbReference type="Proteomes" id="UP000295781"/>
    </source>
</evidence>
<dbReference type="PRINTS" id="PR01035">
    <property type="entry name" value="TCRTETA"/>
</dbReference>
<dbReference type="InterPro" id="IPR036259">
    <property type="entry name" value="MFS_trans_sf"/>
</dbReference>
<keyword evidence="3" id="KW-1003">Cell membrane</keyword>
<dbReference type="InterPro" id="IPR011701">
    <property type="entry name" value="MFS"/>
</dbReference>
<feature type="transmembrane region" description="Helical" evidence="7">
    <location>
        <begin position="96"/>
        <end position="123"/>
    </location>
</feature>
<dbReference type="AlphaFoldDB" id="A0A4P2Q409"/>